<evidence type="ECO:0000313" key="1">
    <source>
        <dbReference type="EMBL" id="QEH33805.1"/>
    </source>
</evidence>
<dbReference type="CDD" id="cd15482">
    <property type="entry name" value="Sialidase_non-viral"/>
    <property type="match status" value="1"/>
</dbReference>
<dbReference type="KEGG" id="agv:OJF2_23350"/>
<protein>
    <submittedName>
        <fullName evidence="1">Ycf48-like protein</fullName>
    </submittedName>
</protein>
<proteinExistence type="predicted"/>
<organism evidence="1 2">
    <name type="scientific">Aquisphaera giovannonii</name>
    <dbReference type="NCBI Taxonomy" id="406548"/>
    <lineage>
        <taxon>Bacteria</taxon>
        <taxon>Pseudomonadati</taxon>
        <taxon>Planctomycetota</taxon>
        <taxon>Planctomycetia</taxon>
        <taxon>Isosphaerales</taxon>
        <taxon>Isosphaeraceae</taxon>
        <taxon>Aquisphaera</taxon>
    </lineage>
</organism>
<dbReference type="SUPFAM" id="SSF110296">
    <property type="entry name" value="Oligoxyloglucan reducing end-specific cellobiohydrolase"/>
    <property type="match status" value="1"/>
</dbReference>
<dbReference type="PANTHER" id="PTHR47199:SF2">
    <property type="entry name" value="PHOTOSYSTEM II STABILITY_ASSEMBLY FACTOR HCF136, CHLOROPLASTIC"/>
    <property type="match status" value="1"/>
</dbReference>
<dbReference type="Proteomes" id="UP000324233">
    <property type="component" value="Chromosome"/>
</dbReference>
<dbReference type="RefSeq" id="WP_168221728.1">
    <property type="nucleotide sequence ID" value="NZ_CP042997.1"/>
</dbReference>
<gene>
    <name evidence="1" type="primary">hcf136</name>
    <name evidence="1" type="ORF">OJF2_23350</name>
</gene>
<sequence>MSRERCARRAIVLGLGTLVLLHLQARVAVSQWEPQASGTRARLRGVSAASHEVAWASGTSGTVLRTDDGGKTWRSVKVPATEQLDFRDVHAVDEKTAFVLSIGPGARSQILKTTDGGATWIASHSNRDPDVFLDAIAFWDPSHGIAMGDPVRGRFDILVTDDGGRSWARPRLEGMPEALPGEGAFAASGTCLATGPRGLAWFCTGGASKARVFRSTDRGRTFSASDLPIAAGAASSGAFSVDFRDERHGLACGGDYRAEEKGGVVLAITEDGGKTWRLPKGPAPRAFRSAVAYLPGEGPPAAVAVGPSGVDLSTDGGESWRPLGDLRFHAASFAAGGVGNARCTGWGVGEDGRIARIRISRQSR</sequence>
<dbReference type="PANTHER" id="PTHR47199">
    <property type="entry name" value="PHOTOSYSTEM II STABILITY/ASSEMBLY FACTOR HCF136, CHLOROPLASTIC"/>
    <property type="match status" value="1"/>
</dbReference>
<dbReference type="Gene3D" id="2.130.10.10">
    <property type="entry name" value="YVTN repeat-like/Quinoprotein amine dehydrogenase"/>
    <property type="match status" value="2"/>
</dbReference>
<reference evidence="1 2" key="1">
    <citation type="submission" date="2019-08" db="EMBL/GenBank/DDBJ databases">
        <title>Deep-cultivation of Planctomycetes and their phenomic and genomic characterization uncovers novel biology.</title>
        <authorList>
            <person name="Wiegand S."/>
            <person name="Jogler M."/>
            <person name="Boedeker C."/>
            <person name="Pinto D."/>
            <person name="Vollmers J."/>
            <person name="Rivas-Marin E."/>
            <person name="Kohn T."/>
            <person name="Peeters S.H."/>
            <person name="Heuer A."/>
            <person name="Rast P."/>
            <person name="Oberbeckmann S."/>
            <person name="Bunk B."/>
            <person name="Jeske O."/>
            <person name="Meyerdierks A."/>
            <person name="Storesund J.E."/>
            <person name="Kallscheuer N."/>
            <person name="Luecker S."/>
            <person name="Lage O.M."/>
            <person name="Pohl T."/>
            <person name="Merkel B.J."/>
            <person name="Hornburger P."/>
            <person name="Mueller R.-W."/>
            <person name="Bruemmer F."/>
            <person name="Labrenz M."/>
            <person name="Spormann A.M."/>
            <person name="Op den Camp H."/>
            <person name="Overmann J."/>
            <person name="Amann R."/>
            <person name="Jetten M.S.M."/>
            <person name="Mascher T."/>
            <person name="Medema M.H."/>
            <person name="Devos D.P."/>
            <person name="Kaster A.-K."/>
            <person name="Ovreas L."/>
            <person name="Rohde M."/>
            <person name="Galperin M.Y."/>
            <person name="Jogler C."/>
        </authorList>
    </citation>
    <scope>NUCLEOTIDE SEQUENCE [LARGE SCALE GENOMIC DNA]</scope>
    <source>
        <strain evidence="1 2">OJF2</strain>
    </source>
</reference>
<dbReference type="EMBL" id="CP042997">
    <property type="protein sequence ID" value="QEH33805.1"/>
    <property type="molecule type" value="Genomic_DNA"/>
</dbReference>
<keyword evidence="2" id="KW-1185">Reference proteome</keyword>
<name>A0A5B9W1C5_9BACT</name>
<dbReference type="AlphaFoldDB" id="A0A5B9W1C5"/>
<evidence type="ECO:0000313" key="2">
    <source>
        <dbReference type="Proteomes" id="UP000324233"/>
    </source>
</evidence>
<dbReference type="InterPro" id="IPR015943">
    <property type="entry name" value="WD40/YVTN_repeat-like_dom_sf"/>
</dbReference>
<accession>A0A5B9W1C5</accession>